<protein>
    <submittedName>
        <fullName evidence="1">Uncharacterized protein</fullName>
    </submittedName>
</protein>
<dbReference type="Proteomes" id="UP000019028">
    <property type="component" value="Chromosome"/>
</dbReference>
<organism evidence="1">
    <name type="scientific">Sodalis praecaptivus</name>
    <dbReference type="NCBI Taxonomy" id="1239307"/>
    <lineage>
        <taxon>Bacteria</taxon>
        <taxon>Pseudomonadati</taxon>
        <taxon>Pseudomonadota</taxon>
        <taxon>Gammaproteobacteria</taxon>
        <taxon>Enterobacterales</taxon>
        <taxon>Bruguierivoracaceae</taxon>
        <taxon>Sodalis</taxon>
    </lineage>
</organism>
<evidence type="ECO:0000313" key="2">
    <source>
        <dbReference type="EMBL" id="AHF78105.1"/>
    </source>
</evidence>
<dbReference type="EMBL" id="JX444572">
    <property type="protein sequence ID" value="AFW03787.1"/>
    <property type="molecule type" value="Genomic_DNA"/>
</dbReference>
<reference evidence="1" key="1">
    <citation type="submission" date="2012-07" db="EMBL/GenBank/DDBJ databases">
        <title>A Novel Human-Wound Derived Bacterium Provides Insights into the Evolutionary Origins of Mutualistic Insect-Bacterial Symbioses.</title>
        <authorList>
            <person name="Clayton A.L."/>
            <person name="Oakeson K.F."/>
            <person name="Gutin M."/>
            <person name="Pontes A."/>
            <person name="Dunn D.M."/>
            <person name="von Niederhausern A.C."/>
            <person name="Weiss R.B."/>
            <person name="Fisher M."/>
            <person name="Dale C."/>
        </authorList>
    </citation>
    <scope>NUCLEOTIDE SEQUENCE</scope>
    <source>
        <strain evidence="1">HS</strain>
    </source>
</reference>
<evidence type="ECO:0000313" key="3">
    <source>
        <dbReference type="Proteomes" id="UP000019028"/>
    </source>
</evidence>
<accession>K7T2T8</accession>
<gene>
    <name evidence="2" type="ORF">Sant_3099</name>
</gene>
<dbReference type="AlphaFoldDB" id="K7T2T8"/>
<reference evidence="1" key="3">
    <citation type="journal article" date="2015" name="Int. J. Syst. Evol. Microbiol.">
        <title>Phenotypic characterization of Sodalis praecaptivus sp. nov., a close non-insect-associated member of the Sodalis-allied lineage of insect endosymbionts.</title>
        <authorList>
            <person name="Chari A."/>
            <person name="Oakeson K.F."/>
            <person name="Enomoto S."/>
            <person name="Jackson D.G."/>
            <person name="Fisher M.A."/>
            <person name="Dale C."/>
        </authorList>
    </citation>
    <scope>NUCLEOTIDE SEQUENCE</scope>
    <source>
        <strain evidence="1">HS</strain>
    </source>
</reference>
<name>K7T2T8_9GAMM</name>
<evidence type="ECO:0000313" key="1">
    <source>
        <dbReference type="EMBL" id="AFW03787.1"/>
    </source>
</evidence>
<dbReference type="PATRIC" id="fig|1239307.3.peg.3418"/>
<dbReference type="EMBL" id="CP006569">
    <property type="protein sequence ID" value="AHF78105.1"/>
    <property type="molecule type" value="Genomic_DNA"/>
</dbReference>
<dbReference type="KEGG" id="sod:Sant_3099"/>
<dbReference type="HOGENOM" id="CLU_148639_0_0_6"/>
<keyword evidence="3" id="KW-1185">Reference proteome</keyword>
<proteinExistence type="predicted"/>
<sequence>MALKQGVASPRVEAMCTLPLRVGQRIGVMFCALLLSACASHYHGVECRGEIKTLAGQPLGVTQALIIDRFNSFSVAMPKMTVESGPLKSTDRNKYLPSAVTREGFLAQRVSDHKFSIINAPANQWVSYTCP</sequence>
<dbReference type="RefSeq" id="WP_335328931.1">
    <property type="nucleotide sequence ID" value="NZ_CP006569.1"/>
</dbReference>
<reference evidence="2 3" key="2">
    <citation type="journal article" date="2014" name="Genome Biol. Evol.">
        <title>Genome degeneration and adaptation in a nascent stage of symbiosis.</title>
        <authorList>
            <person name="Oakeson K.F."/>
            <person name="Gil R."/>
            <person name="Clayton A.L."/>
            <person name="Dunn D.M."/>
            <person name="von Niederhausern A.C."/>
            <person name="Hamil C."/>
            <person name="Aoyagi A."/>
            <person name="Duval B."/>
            <person name="Baca A."/>
            <person name="Silva F.J."/>
            <person name="Vallier A."/>
            <person name="Jackson D.G."/>
            <person name="Latorre A."/>
            <person name="Weiss R.B."/>
            <person name="Heddi A."/>
            <person name="Moya A."/>
            <person name="Dale C."/>
        </authorList>
    </citation>
    <scope>NUCLEOTIDE SEQUENCE [LARGE SCALE GENOMIC DNA]</scope>
    <source>
        <strain evidence="2 3">HS1</strain>
    </source>
</reference>